<evidence type="ECO:0000256" key="8">
    <source>
        <dbReference type="ARBA" id="ARBA00022824"/>
    </source>
</evidence>
<feature type="compositionally biased region" description="Basic residues" evidence="13">
    <location>
        <begin position="637"/>
        <end position="652"/>
    </location>
</feature>
<keyword evidence="12" id="KW-0175">Coiled coil</keyword>
<feature type="compositionally biased region" description="Polar residues" evidence="13">
    <location>
        <begin position="613"/>
        <end position="634"/>
    </location>
</feature>
<dbReference type="InterPro" id="IPR031545">
    <property type="entry name" value="SRP72_TPR-like"/>
</dbReference>
<accession>A0ABD2X5F7</accession>
<feature type="coiled-coil region" evidence="12">
    <location>
        <begin position="184"/>
        <end position="211"/>
    </location>
</feature>
<dbReference type="FunFam" id="1.25.40.10:FF:000062">
    <property type="entry name" value="Signal recognition particle subunit SRP72"/>
    <property type="match status" value="1"/>
</dbReference>
<evidence type="ECO:0000256" key="9">
    <source>
        <dbReference type="ARBA" id="ARBA00023135"/>
    </source>
</evidence>
<proteinExistence type="inferred from homology"/>
<gene>
    <name evidence="15" type="ORF">TKK_006433</name>
</gene>
<dbReference type="EMBL" id="JBJJXI010000051">
    <property type="protein sequence ID" value="KAL3400596.1"/>
    <property type="molecule type" value="Genomic_DNA"/>
</dbReference>
<keyword evidence="16" id="KW-1185">Reference proteome</keyword>
<keyword evidence="10 11" id="KW-0687">Ribonucleoprotein</keyword>
<dbReference type="InterPro" id="IPR011990">
    <property type="entry name" value="TPR-like_helical_dom_sf"/>
</dbReference>
<keyword evidence="8" id="KW-0256">Endoplasmic reticulum</keyword>
<feature type="domain" description="Signal recognition particle SRP72 subunit RNA-binding" evidence="14">
    <location>
        <begin position="532"/>
        <end position="584"/>
    </location>
</feature>
<evidence type="ECO:0000256" key="12">
    <source>
        <dbReference type="SAM" id="Coils"/>
    </source>
</evidence>
<dbReference type="GO" id="GO:0005786">
    <property type="term" value="C:signal recognition particle, endoplasmic reticulum targeting"/>
    <property type="evidence" value="ECO:0007669"/>
    <property type="project" value="UniProtKB-UniRule"/>
</dbReference>
<feature type="compositionally biased region" description="Basic residues" evidence="13">
    <location>
        <begin position="547"/>
        <end position="558"/>
    </location>
</feature>
<evidence type="ECO:0000256" key="2">
    <source>
        <dbReference type="ARBA" id="ARBA00004496"/>
    </source>
</evidence>
<dbReference type="Gene3D" id="1.25.40.10">
    <property type="entry name" value="Tetratricopeptide repeat domain"/>
    <property type="match status" value="2"/>
</dbReference>
<dbReference type="InterPro" id="IPR026270">
    <property type="entry name" value="SRP72"/>
</dbReference>
<dbReference type="PANTHER" id="PTHR14094">
    <property type="entry name" value="SIGNAL RECOGNITION PARTICLE 72"/>
    <property type="match status" value="1"/>
</dbReference>
<evidence type="ECO:0000256" key="4">
    <source>
        <dbReference type="ARBA" id="ARBA00018350"/>
    </source>
</evidence>
<dbReference type="InterPro" id="IPR013699">
    <property type="entry name" value="Signal_recog_part_SRP72_RNA-bd"/>
</dbReference>
<evidence type="ECO:0000256" key="5">
    <source>
        <dbReference type="ARBA" id="ARBA00022490"/>
    </source>
</evidence>
<dbReference type="AlphaFoldDB" id="A0ABD2X5F7"/>
<name>A0ABD2X5F7_9HYME</name>
<sequence length="652" mass="73516">MASKENNLSSLYAELYKQGQNQEYERALKTANRILSLSQEDESALRCKVVSFIQLSKFNDALQIINKYPKLLPKLEFEKAYCLYRLNQVSEAYKIIENIQNPSLKIKELKAQILYRLEMYEDCFAMYREIIKNSNDEYEDERETNLAAVCVHLAMSDSNIDTPVLREDTYELMYNSACQIIGSINGDKTNLNKAEKKLRTAEKICKDSLEDDGATEEEIEDELAIIRVQLGYCLQLQGREKEAQALYIAALKKRPDDISLVAVASNNVVTLNKDQNVFDSKKRMKSATQDGLEHKLTSKQRKSIAYNQCVLAYYTNQGEQCQSLCKNLIKEYPDMLINGVTVQAVQLAREGKSKEAVKLLDQYAKGENYLPIKLACVQLLLGNEEKEDAIKVLEGLNETEKSLPGIVSTLVTLHMANNDRAKASAVLKNAVNYYKKNKESTGSLGKLWRQAADFHLRGGEVTVAAASLEELLAANPSDTKTLAQLIAAYAQFNPTKAQALSKRLPSISDLTELADVDALESSNWIIGMKVVKKKVEPSPGKPEALDKKKKKRKRKTKLPKNYDPNVAPDPERWLPRHERSGFRKKRDRRNRDAAMKGTQGAATGASDQFDITKMSTSKPSPNPRQTPTVETSGPRQQQRKVQQKKKKKGGKW</sequence>
<keyword evidence="6" id="KW-0677">Repeat</keyword>
<evidence type="ECO:0000256" key="6">
    <source>
        <dbReference type="ARBA" id="ARBA00022737"/>
    </source>
</evidence>
<evidence type="ECO:0000256" key="7">
    <source>
        <dbReference type="ARBA" id="ARBA00022803"/>
    </source>
</evidence>
<dbReference type="GO" id="GO:0006614">
    <property type="term" value="P:SRP-dependent cotranslational protein targeting to membrane"/>
    <property type="evidence" value="ECO:0007669"/>
    <property type="project" value="UniProtKB-UniRule"/>
</dbReference>
<dbReference type="PIRSF" id="PIRSF038922">
    <property type="entry name" value="SRP72"/>
    <property type="match status" value="1"/>
</dbReference>
<feature type="compositionally biased region" description="Basic and acidic residues" evidence="13">
    <location>
        <begin position="569"/>
        <end position="581"/>
    </location>
</feature>
<reference evidence="15 16" key="1">
    <citation type="journal article" date="2024" name="bioRxiv">
        <title>A reference genome for Trichogramma kaykai: A tiny desert-dwelling parasitoid wasp with competing sex-ratio distorters.</title>
        <authorList>
            <person name="Culotta J."/>
            <person name="Lindsey A.R."/>
        </authorList>
    </citation>
    <scope>NUCLEOTIDE SEQUENCE [LARGE SCALE GENOMIC DNA]</scope>
    <source>
        <strain evidence="15 16">KSX58</strain>
    </source>
</reference>
<evidence type="ECO:0000256" key="10">
    <source>
        <dbReference type="ARBA" id="ARBA00023274"/>
    </source>
</evidence>
<dbReference type="Pfam" id="PF08492">
    <property type="entry name" value="SRP72"/>
    <property type="match status" value="1"/>
</dbReference>
<evidence type="ECO:0000256" key="13">
    <source>
        <dbReference type="SAM" id="MobiDB-lite"/>
    </source>
</evidence>
<dbReference type="PANTHER" id="PTHR14094:SF9">
    <property type="entry name" value="SIGNAL RECOGNITION PARTICLE SUBUNIT SRP72"/>
    <property type="match status" value="1"/>
</dbReference>
<dbReference type="Pfam" id="PF17004">
    <property type="entry name" value="SRP_TPR_like"/>
    <property type="match status" value="1"/>
</dbReference>
<dbReference type="SUPFAM" id="SSF48452">
    <property type="entry name" value="TPR-like"/>
    <property type="match status" value="2"/>
</dbReference>
<evidence type="ECO:0000256" key="11">
    <source>
        <dbReference type="PIRNR" id="PIRNR038922"/>
    </source>
</evidence>
<protein>
    <recommendedName>
        <fullName evidence="4 11">Signal recognition particle subunit SRP72</fullName>
    </recommendedName>
</protein>
<comment type="function">
    <text evidence="11">Component of the signal recognition particle (SRP) complex, a ribonucleoprotein complex that mediates the cotranslational targeting of secretory and membrane proteins to the endoplasmic reticulum (ER).</text>
</comment>
<comment type="subcellular location">
    <subcellularLocation>
        <location evidence="2 11">Cytoplasm</location>
    </subcellularLocation>
    <subcellularLocation>
        <location evidence="1">Endoplasmic reticulum</location>
    </subcellularLocation>
</comment>
<dbReference type="GO" id="GO:0005783">
    <property type="term" value="C:endoplasmic reticulum"/>
    <property type="evidence" value="ECO:0007669"/>
    <property type="project" value="UniProtKB-SubCell"/>
</dbReference>
<evidence type="ECO:0000259" key="14">
    <source>
        <dbReference type="Pfam" id="PF08492"/>
    </source>
</evidence>
<dbReference type="Proteomes" id="UP001627154">
    <property type="component" value="Unassembled WGS sequence"/>
</dbReference>
<keyword evidence="7" id="KW-0802">TPR repeat</keyword>
<keyword evidence="5 11" id="KW-0963">Cytoplasm</keyword>
<organism evidence="15 16">
    <name type="scientific">Trichogramma kaykai</name>
    <dbReference type="NCBI Taxonomy" id="54128"/>
    <lineage>
        <taxon>Eukaryota</taxon>
        <taxon>Metazoa</taxon>
        <taxon>Ecdysozoa</taxon>
        <taxon>Arthropoda</taxon>
        <taxon>Hexapoda</taxon>
        <taxon>Insecta</taxon>
        <taxon>Pterygota</taxon>
        <taxon>Neoptera</taxon>
        <taxon>Endopterygota</taxon>
        <taxon>Hymenoptera</taxon>
        <taxon>Apocrita</taxon>
        <taxon>Proctotrupomorpha</taxon>
        <taxon>Chalcidoidea</taxon>
        <taxon>Trichogrammatidae</taxon>
        <taxon>Trichogramma</taxon>
    </lineage>
</organism>
<evidence type="ECO:0000256" key="1">
    <source>
        <dbReference type="ARBA" id="ARBA00004240"/>
    </source>
</evidence>
<comment type="similarity">
    <text evidence="3 11">Belongs to the SRP72 family.</text>
</comment>
<feature type="region of interest" description="Disordered" evidence="13">
    <location>
        <begin position="535"/>
        <end position="652"/>
    </location>
</feature>
<evidence type="ECO:0000313" key="16">
    <source>
        <dbReference type="Proteomes" id="UP001627154"/>
    </source>
</evidence>
<keyword evidence="9 11" id="KW-0733">Signal recognition particle</keyword>
<evidence type="ECO:0000256" key="3">
    <source>
        <dbReference type="ARBA" id="ARBA00007676"/>
    </source>
</evidence>
<comment type="caution">
    <text evidence="15">The sequence shown here is derived from an EMBL/GenBank/DDBJ whole genome shotgun (WGS) entry which is preliminary data.</text>
</comment>
<evidence type="ECO:0000313" key="15">
    <source>
        <dbReference type="EMBL" id="KAL3400596.1"/>
    </source>
</evidence>